<evidence type="ECO:0000313" key="2">
    <source>
        <dbReference type="Proteomes" id="UP001145114"/>
    </source>
</evidence>
<accession>A0ACC1HFP3</accession>
<evidence type="ECO:0000313" key="1">
    <source>
        <dbReference type="EMBL" id="KAJ1674156.1"/>
    </source>
</evidence>
<gene>
    <name evidence="1" type="primary">CWC27</name>
    <name evidence="1" type="ORF">EV182_003846</name>
</gene>
<organism evidence="1 2">
    <name type="scientific">Spiromyces aspiralis</name>
    <dbReference type="NCBI Taxonomy" id="68401"/>
    <lineage>
        <taxon>Eukaryota</taxon>
        <taxon>Fungi</taxon>
        <taxon>Fungi incertae sedis</taxon>
        <taxon>Zoopagomycota</taxon>
        <taxon>Kickxellomycotina</taxon>
        <taxon>Kickxellomycetes</taxon>
        <taxon>Kickxellales</taxon>
        <taxon>Kickxellaceae</taxon>
        <taxon>Spiromyces</taxon>
    </lineage>
</organism>
<reference evidence="1" key="1">
    <citation type="submission" date="2022-06" db="EMBL/GenBank/DDBJ databases">
        <title>Phylogenomic reconstructions and comparative analyses of Kickxellomycotina fungi.</title>
        <authorList>
            <person name="Reynolds N.K."/>
            <person name="Stajich J.E."/>
            <person name="Barry K."/>
            <person name="Grigoriev I.V."/>
            <person name="Crous P."/>
            <person name="Smith M.E."/>
        </authorList>
    </citation>
    <scope>NUCLEOTIDE SEQUENCE</scope>
    <source>
        <strain evidence="1">RSA 2271</strain>
    </source>
</reference>
<comment type="caution">
    <text evidence="1">The sequence shown here is derived from an EMBL/GenBank/DDBJ whole genome shotgun (WGS) entry which is preliminary data.</text>
</comment>
<dbReference type="EC" id="5.2.1.8" evidence="1"/>
<keyword evidence="2" id="KW-1185">Reference proteome</keyword>
<proteinExistence type="predicted"/>
<protein>
    <submittedName>
        <fullName evidence="1">Peptidyl-prolyl isomerase cwc27</fullName>
        <ecNumber evidence="1">5.2.1.8</ecNumber>
    </submittedName>
</protein>
<name>A0ACC1HFP3_9FUNG</name>
<sequence>MCTTAGDIEIELWPKEAPKACRNFVQLALEGYYDNTIFHRVVPGFIVQGGDPTGTGMGGESIYGEPFPNEFHSRLRFVRRGLLGVASSEPNDNGSQFFITLGPTPELQRKHTIFGTVVGDTLFNALKIGEGEIVPETERPEHPHKVTRIRIIDNPFDDIVPRITSEERRRLQERKAEDATKKKGRAKAKRDKNLLSFNDDEENSGDISTSSATKFKIKSSHDVLADDKMLSRQAATGAREEGGRAEAMQASLAAVKGRVESLEGSKPAQPRGEDAPKILATDSTDESDGEFEERMRRSVLAKKKGFVDTSERDKRLAAEQEIKKLEQDIADIDRRKAEREGLGAQGSPAEGLRQEQGRTPLQQEMEKYAVKAGLASRRKIGAKGRAEREDSLLAKLEQFKSKLRWDGTNGRSSNQRAPEAGDTKGAKDGSEACPLHHLLVCESCNWNCEGASIALGAGARHKDSKAVLPTHADDNDDSDEGWMRHRLHFQKDRQGVDSEYAPKVEDYKVIDPRVKEEEVRHRRRHEEQRSSKHKQLRRC</sequence>
<dbReference type="EMBL" id="JAMZIH010006212">
    <property type="protein sequence ID" value="KAJ1674156.1"/>
    <property type="molecule type" value="Genomic_DNA"/>
</dbReference>
<dbReference type="Proteomes" id="UP001145114">
    <property type="component" value="Unassembled WGS sequence"/>
</dbReference>
<keyword evidence="1" id="KW-0413">Isomerase</keyword>